<accession>A0ABQ0APX5</accession>
<name>A0ABQ0APX5_9RHOB</name>
<evidence type="ECO:0000313" key="3">
    <source>
        <dbReference type="Proteomes" id="UP001441944"/>
    </source>
</evidence>
<comment type="caution">
    <text evidence="2">The sequence shown here is derived from an EMBL/GenBank/DDBJ whole genome shotgun (WGS) entry which is preliminary data.</text>
</comment>
<gene>
    <name evidence="2" type="ORF">NBRC116598_33750</name>
</gene>
<proteinExistence type="predicted"/>
<evidence type="ECO:0000313" key="2">
    <source>
        <dbReference type="EMBL" id="GAA6197930.1"/>
    </source>
</evidence>
<dbReference type="RefSeq" id="WP_353401730.1">
    <property type="nucleotide sequence ID" value="NZ_BAABWU010000016.1"/>
</dbReference>
<sequence length="132" mass="14422">MKSLCTNSGGFVVDCLAERIETLVLDASDLHGHQEMKQILRDTAEELRQLARANSDRTAPRARITSPDGQRSTRPLVAVTPSRRSSAHRQAIAILEEAETKLLRSSAQSAARASQYQQVANALGSNKVLLRS</sequence>
<evidence type="ECO:0000256" key="1">
    <source>
        <dbReference type="SAM" id="MobiDB-lite"/>
    </source>
</evidence>
<feature type="region of interest" description="Disordered" evidence="1">
    <location>
        <begin position="51"/>
        <end position="84"/>
    </location>
</feature>
<dbReference type="Proteomes" id="UP001441944">
    <property type="component" value="Unassembled WGS sequence"/>
</dbReference>
<dbReference type="EMBL" id="BAABWU010000016">
    <property type="protein sequence ID" value="GAA6197930.1"/>
    <property type="molecule type" value="Genomic_DNA"/>
</dbReference>
<keyword evidence="3" id="KW-1185">Reference proteome</keyword>
<protein>
    <submittedName>
        <fullName evidence="2">Uncharacterized protein</fullName>
    </submittedName>
</protein>
<reference evidence="2 3" key="1">
    <citation type="submission" date="2024-04" db="EMBL/GenBank/DDBJ databases">
        <title>Draft genome sequence of Pseudophaeobacter arcticus NBRC 116598.</title>
        <authorList>
            <person name="Miyakawa T."/>
            <person name="Kusuya Y."/>
            <person name="Miura T."/>
        </authorList>
    </citation>
    <scope>NUCLEOTIDE SEQUENCE [LARGE SCALE GENOMIC DNA]</scope>
    <source>
        <strain evidence="2 3">SU-CL00105</strain>
    </source>
</reference>
<organism evidence="2 3">
    <name type="scientific">Pseudophaeobacter arcticus</name>
    <dbReference type="NCBI Taxonomy" id="385492"/>
    <lineage>
        <taxon>Bacteria</taxon>
        <taxon>Pseudomonadati</taxon>
        <taxon>Pseudomonadota</taxon>
        <taxon>Alphaproteobacteria</taxon>
        <taxon>Rhodobacterales</taxon>
        <taxon>Paracoccaceae</taxon>
        <taxon>Pseudophaeobacter</taxon>
    </lineage>
</organism>